<dbReference type="InterPro" id="IPR000150">
    <property type="entry name" value="Cof"/>
</dbReference>
<dbReference type="STRING" id="1193713.GCA_001636315_01683"/>
<evidence type="ECO:0000313" key="2">
    <source>
        <dbReference type="Proteomes" id="UP000282892"/>
    </source>
</evidence>
<organism evidence="1 2">
    <name type="scientific">Neobacillus mesonae</name>
    <dbReference type="NCBI Taxonomy" id="1193713"/>
    <lineage>
        <taxon>Bacteria</taxon>
        <taxon>Bacillati</taxon>
        <taxon>Bacillota</taxon>
        <taxon>Bacilli</taxon>
        <taxon>Bacillales</taxon>
        <taxon>Bacillaceae</taxon>
        <taxon>Neobacillus</taxon>
    </lineage>
</organism>
<dbReference type="OrthoDB" id="9806027at2"/>
<dbReference type="Pfam" id="PF08282">
    <property type="entry name" value="Hydrolase_3"/>
    <property type="match status" value="1"/>
</dbReference>
<dbReference type="PANTHER" id="PTHR10000">
    <property type="entry name" value="PHOSPHOSERINE PHOSPHATASE"/>
    <property type="match status" value="1"/>
</dbReference>
<dbReference type="InterPro" id="IPR036412">
    <property type="entry name" value="HAD-like_sf"/>
</dbReference>
<sequence>MTKEREDLKYPLLAVDLDGTLFTDEKEIQAETIEAIHEYREKGGKVVISSGRSPMSTRWVAETIGIAGAPIIAYNGAVILDQHGEVHEQSVFQHDTLLTFWELCEAAGLYAQFYEGDTLLVPAVNEWNQNWIENNIPLLEKSGGKRETCEGLRKKCEVKVIDHFYQYIKEKQPAITKIAVFDKGEKLQDFSTRFAGLESALEISSSFGFRNLEITPSGISKASALIKVTQLLGIPISQTAAIGDNFNDSLMLETAGFGIVMGNAPEEVKQTANAVTDTNNEAGVAKAIRKYLLL</sequence>
<dbReference type="SFLD" id="SFLDG01140">
    <property type="entry name" value="C2.B:_Phosphomannomutase_and_P"/>
    <property type="match status" value="1"/>
</dbReference>
<dbReference type="InterPro" id="IPR023214">
    <property type="entry name" value="HAD_sf"/>
</dbReference>
<dbReference type="GO" id="GO:0016791">
    <property type="term" value="F:phosphatase activity"/>
    <property type="evidence" value="ECO:0007669"/>
    <property type="project" value="TreeGrafter"/>
</dbReference>
<evidence type="ECO:0000313" key="1">
    <source>
        <dbReference type="EMBL" id="AZU64062.1"/>
    </source>
</evidence>
<dbReference type="Proteomes" id="UP000282892">
    <property type="component" value="Chromosome"/>
</dbReference>
<dbReference type="PROSITE" id="PS01229">
    <property type="entry name" value="COF_2"/>
    <property type="match status" value="1"/>
</dbReference>
<dbReference type="Gene3D" id="3.40.50.1000">
    <property type="entry name" value="HAD superfamily/HAD-like"/>
    <property type="match status" value="1"/>
</dbReference>
<dbReference type="GO" id="GO:0005829">
    <property type="term" value="C:cytosol"/>
    <property type="evidence" value="ECO:0007669"/>
    <property type="project" value="TreeGrafter"/>
</dbReference>
<gene>
    <name evidence="1" type="ORF">CHR53_23940</name>
</gene>
<dbReference type="Gene3D" id="3.30.1240.10">
    <property type="match status" value="1"/>
</dbReference>
<dbReference type="EMBL" id="CP022572">
    <property type="protein sequence ID" value="AZU64062.1"/>
    <property type="molecule type" value="Genomic_DNA"/>
</dbReference>
<dbReference type="PANTHER" id="PTHR10000:SF8">
    <property type="entry name" value="HAD SUPERFAMILY HYDROLASE-LIKE, TYPE 3"/>
    <property type="match status" value="1"/>
</dbReference>
<dbReference type="GO" id="GO:0000287">
    <property type="term" value="F:magnesium ion binding"/>
    <property type="evidence" value="ECO:0007669"/>
    <property type="project" value="TreeGrafter"/>
</dbReference>
<dbReference type="NCBIfam" id="TIGR01484">
    <property type="entry name" value="HAD-SF-IIB"/>
    <property type="match status" value="1"/>
</dbReference>
<protein>
    <recommendedName>
        <fullName evidence="3">HAD family phosphatase</fullName>
    </recommendedName>
</protein>
<dbReference type="CDD" id="cd07516">
    <property type="entry name" value="HAD_Pase"/>
    <property type="match status" value="1"/>
</dbReference>
<evidence type="ECO:0008006" key="3">
    <source>
        <dbReference type="Google" id="ProtNLM"/>
    </source>
</evidence>
<reference evidence="1 2" key="1">
    <citation type="submission" date="2017-07" db="EMBL/GenBank/DDBJ databases">
        <title>The complete genome sequence of Bacillus mesonae strain H20-5, an efficient strain improving plant abiotic stress resistance.</title>
        <authorList>
            <person name="Kim S.Y."/>
            <person name="Song H."/>
            <person name="Sang M.K."/>
            <person name="Weon H.-Y."/>
            <person name="Song J."/>
        </authorList>
    </citation>
    <scope>NUCLEOTIDE SEQUENCE [LARGE SCALE GENOMIC DNA]</scope>
    <source>
        <strain evidence="1 2">H20-5</strain>
    </source>
</reference>
<dbReference type="InterPro" id="IPR006379">
    <property type="entry name" value="HAD-SF_hydro_IIB"/>
</dbReference>
<dbReference type="SUPFAM" id="SSF56784">
    <property type="entry name" value="HAD-like"/>
    <property type="match status" value="1"/>
</dbReference>
<dbReference type="SFLD" id="SFLDS00003">
    <property type="entry name" value="Haloacid_Dehalogenase"/>
    <property type="match status" value="1"/>
</dbReference>
<name>A0A3Q9QV98_9BACI</name>
<keyword evidence="2" id="KW-1185">Reference proteome</keyword>
<dbReference type="NCBIfam" id="TIGR00099">
    <property type="entry name" value="Cof-subfamily"/>
    <property type="match status" value="1"/>
</dbReference>
<dbReference type="AlphaFoldDB" id="A0A3Q9QV98"/>
<proteinExistence type="predicted"/>
<accession>A0A3Q9QV98</accession>
<dbReference type="KEGG" id="nmk:CHR53_23940"/>